<dbReference type="PhylomeDB" id="Q54FV4"/>
<feature type="chain" id="PRO_5004249458" evidence="1">
    <location>
        <begin position="26"/>
        <end position="357"/>
    </location>
</feature>
<dbReference type="OMA" id="WYLSSEI"/>
<reference evidence="2 3" key="1">
    <citation type="journal article" date="2005" name="Nature">
        <title>The genome of the social amoeba Dictyostelium discoideum.</title>
        <authorList>
            <consortium name="The Dictyostelium discoideum Sequencing Consortium"/>
            <person name="Eichinger L."/>
            <person name="Pachebat J.A."/>
            <person name="Glockner G."/>
            <person name="Rajandream M.A."/>
            <person name="Sucgang R."/>
            <person name="Berriman M."/>
            <person name="Song J."/>
            <person name="Olsen R."/>
            <person name="Szafranski K."/>
            <person name="Xu Q."/>
            <person name="Tunggal B."/>
            <person name="Kummerfeld S."/>
            <person name="Madera M."/>
            <person name="Konfortov B.A."/>
            <person name="Rivero F."/>
            <person name="Bankier A.T."/>
            <person name="Lehmann R."/>
            <person name="Hamlin N."/>
            <person name="Davies R."/>
            <person name="Gaudet P."/>
            <person name="Fey P."/>
            <person name="Pilcher K."/>
            <person name="Chen G."/>
            <person name="Saunders D."/>
            <person name="Sodergren E."/>
            <person name="Davis P."/>
            <person name="Kerhornou A."/>
            <person name="Nie X."/>
            <person name="Hall N."/>
            <person name="Anjard C."/>
            <person name="Hemphill L."/>
            <person name="Bason N."/>
            <person name="Farbrother P."/>
            <person name="Desany B."/>
            <person name="Just E."/>
            <person name="Morio T."/>
            <person name="Rost R."/>
            <person name="Churcher C."/>
            <person name="Cooper J."/>
            <person name="Haydock S."/>
            <person name="van Driessche N."/>
            <person name="Cronin A."/>
            <person name="Goodhead I."/>
            <person name="Muzny D."/>
            <person name="Mourier T."/>
            <person name="Pain A."/>
            <person name="Lu M."/>
            <person name="Harper D."/>
            <person name="Lindsay R."/>
            <person name="Hauser H."/>
            <person name="James K."/>
            <person name="Quiles M."/>
            <person name="Madan Babu M."/>
            <person name="Saito T."/>
            <person name="Buchrieser C."/>
            <person name="Wardroper A."/>
            <person name="Felder M."/>
            <person name="Thangavelu M."/>
            <person name="Johnson D."/>
            <person name="Knights A."/>
            <person name="Loulseged H."/>
            <person name="Mungall K."/>
            <person name="Oliver K."/>
            <person name="Price C."/>
            <person name="Quail M.A."/>
            <person name="Urushihara H."/>
            <person name="Hernandez J."/>
            <person name="Rabbinowitsch E."/>
            <person name="Steffen D."/>
            <person name="Sanders M."/>
            <person name="Ma J."/>
            <person name="Kohara Y."/>
            <person name="Sharp S."/>
            <person name="Simmonds M."/>
            <person name="Spiegler S."/>
            <person name="Tivey A."/>
            <person name="Sugano S."/>
            <person name="White B."/>
            <person name="Walker D."/>
            <person name="Woodward J."/>
            <person name="Winckler T."/>
            <person name="Tanaka Y."/>
            <person name="Shaulsky G."/>
            <person name="Schleicher M."/>
            <person name="Weinstock G."/>
            <person name="Rosenthal A."/>
            <person name="Cox E.C."/>
            <person name="Chisholm R.L."/>
            <person name="Gibbs R."/>
            <person name="Loomis W.F."/>
            <person name="Platzer M."/>
            <person name="Kay R.R."/>
            <person name="Williams J."/>
            <person name="Dear P.H."/>
            <person name="Noegel A.A."/>
            <person name="Barrell B."/>
            <person name="Kuspa A."/>
        </authorList>
    </citation>
    <scope>NUCLEOTIDE SEQUENCE [LARGE SCALE GENOMIC DNA]</scope>
    <source>
        <strain evidence="2 3">AX4</strain>
    </source>
</reference>
<name>Q54FV4_DICDI</name>
<gene>
    <name evidence="2" type="ORF">DDB_G0290645</name>
</gene>
<dbReference type="Proteomes" id="UP000002195">
    <property type="component" value="Unassembled WGS sequence"/>
</dbReference>
<dbReference type="EMBL" id="AAFI02000164">
    <property type="protein sequence ID" value="EAL62183.1"/>
    <property type="molecule type" value="Genomic_DNA"/>
</dbReference>
<dbReference type="InParanoid" id="Q54FV4"/>
<evidence type="ECO:0000313" key="3">
    <source>
        <dbReference type="Proteomes" id="UP000002195"/>
    </source>
</evidence>
<dbReference type="eggNOG" id="ENOG502RIHM">
    <property type="taxonomic scope" value="Eukaryota"/>
</dbReference>
<dbReference type="KEGG" id="ddi:DDB_G0290645"/>
<evidence type="ECO:0000256" key="1">
    <source>
        <dbReference type="SAM" id="SignalP"/>
    </source>
</evidence>
<organism evidence="2 3">
    <name type="scientific">Dictyostelium discoideum</name>
    <name type="common">Social amoeba</name>
    <dbReference type="NCBI Taxonomy" id="44689"/>
    <lineage>
        <taxon>Eukaryota</taxon>
        <taxon>Amoebozoa</taxon>
        <taxon>Evosea</taxon>
        <taxon>Eumycetozoa</taxon>
        <taxon>Dictyostelia</taxon>
        <taxon>Dictyosteliales</taxon>
        <taxon>Dictyosteliaceae</taxon>
        <taxon>Dictyostelium</taxon>
    </lineage>
</organism>
<dbReference type="PaxDb" id="44689-DDB0216172"/>
<dbReference type="dictyBase" id="DDB_G0290645"/>
<comment type="caution">
    <text evidence="2">The sequence shown here is derived from an EMBL/GenBank/DDBJ whole genome shotgun (WGS) entry which is preliminary data.</text>
</comment>
<sequence>MKFIKILLFVLVVSYFNYNNDKVLSFILNSSSSSPPQDFILSISTFGPVGEENLKQILLINPWTNSTNKLISNSTINIQYDILDILFVDFTQNTVVLLCENEINEYLLISLENINSETPTISSISSIKSNIDENEFSYTLQKYIFNYKIGYLPIELKSNQTFYIMELNFPNGEVNFIDLETPNIDIEINQQQLIQGFDYTNKIMYISYKTNNNEFNLISYNPINATNTQRVYQTITNIETEVNMIFTDSLNRGDIYMITPDSVSLNLTICKLNFKTSTCDQILITSLNIEIVNSEYHFLPYFLNQDKSSLILLSIVDNGNLNIEIFDINNNFTSINIIIQSGQWSNSKDLIWSKFAF</sequence>
<protein>
    <submittedName>
        <fullName evidence="2">Uncharacterized protein</fullName>
    </submittedName>
</protein>
<accession>Q54FV4</accession>
<dbReference type="AlphaFoldDB" id="Q54FV4"/>
<feature type="signal peptide" evidence="1">
    <location>
        <begin position="1"/>
        <end position="25"/>
    </location>
</feature>
<dbReference type="RefSeq" id="XP_635663.1">
    <property type="nucleotide sequence ID" value="XM_630571.1"/>
</dbReference>
<keyword evidence="3" id="KW-1185">Reference proteome</keyword>
<dbReference type="VEuPathDB" id="AmoebaDB:DDB_G0290645"/>
<evidence type="ECO:0000313" key="2">
    <source>
        <dbReference type="EMBL" id="EAL62183.1"/>
    </source>
</evidence>
<dbReference type="HOGENOM" id="CLU_777127_0_0_1"/>
<keyword evidence="1" id="KW-0732">Signal</keyword>
<dbReference type="GeneID" id="8627735"/>
<proteinExistence type="predicted"/>